<protein>
    <submittedName>
        <fullName evidence="1">Uncharacterized protein</fullName>
    </submittedName>
</protein>
<name>A0A192D5T7_9SPHN</name>
<keyword evidence="2" id="KW-1185">Reference proteome</keyword>
<evidence type="ECO:0000313" key="1">
    <source>
        <dbReference type="EMBL" id="ANK13455.1"/>
    </source>
</evidence>
<dbReference type="OrthoDB" id="8373484at2"/>
<sequence length="62" mass="6841">MTDTDTPNAEPARARALLSTADMKLLRRALESHARATEDREEIAKINALHHRLGTYVPASGE</sequence>
<dbReference type="AlphaFoldDB" id="A0A192D5T7"/>
<dbReference type="EMBL" id="CP016033">
    <property type="protein sequence ID" value="ANK13455.1"/>
    <property type="molecule type" value="Genomic_DNA"/>
</dbReference>
<dbReference type="KEGG" id="pns:A9D12_11495"/>
<dbReference type="Proteomes" id="UP000078263">
    <property type="component" value="Chromosome"/>
</dbReference>
<dbReference type="RefSeq" id="WP_068351957.1">
    <property type="nucleotide sequence ID" value="NZ_CP016033.1"/>
</dbReference>
<organism evidence="1 2">
    <name type="scientific">Erythrobacter neustonensis</name>
    <dbReference type="NCBI Taxonomy" id="1112"/>
    <lineage>
        <taxon>Bacteria</taxon>
        <taxon>Pseudomonadati</taxon>
        <taxon>Pseudomonadota</taxon>
        <taxon>Alphaproteobacteria</taxon>
        <taxon>Sphingomonadales</taxon>
        <taxon>Erythrobacteraceae</taxon>
        <taxon>Erythrobacter/Porphyrobacter group</taxon>
        <taxon>Erythrobacter</taxon>
    </lineage>
</organism>
<reference evidence="1 2" key="1">
    <citation type="submission" date="2016-05" db="EMBL/GenBank/DDBJ databases">
        <title>Compelete Genome Sequence of Bacteriochlorophyll-Synthesizing Bacterium Porphyrobacter neustonensis DSM 9434.</title>
        <authorList>
            <person name="Shi X.-L."/>
            <person name="Wu Y.-H."/>
            <person name="Cheng H."/>
            <person name="Xu L."/>
            <person name="Zhang X.-Q."/>
            <person name="Wang C.-S."/>
            <person name="Xu X.-W."/>
        </authorList>
    </citation>
    <scope>NUCLEOTIDE SEQUENCE [LARGE SCALE GENOMIC DNA]</scope>
    <source>
        <strain evidence="1 2">DSM 9434</strain>
    </source>
</reference>
<gene>
    <name evidence="1" type="ORF">A9D12_11495</name>
</gene>
<accession>A0A192D5T7</accession>
<proteinExistence type="predicted"/>
<evidence type="ECO:0000313" key="2">
    <source>
        <dbReference type="Proteomes" id="UP000078263"/>
    </source>
</evidence>